<evidence type="ECO:0000313" key="2">
    <source>
        <dbReference type="Proteomes" id="UP001500033"/>
    </source>
</evidence>
<gene>
    <name evidence="1" type="ORF">GCM10009576_061730</name>
</gene>
<dbReference type="EMBL" id="BAAAIE010000045">
    <property type="protein sequence ID" value="GAA0988842.1"/>
    <property type="molecule type" value="Genomic_DNA"/>
</dbReference>
<protein>
    <submittedName>
        <fullName evidence="1">Uncharacterized protein</fullName>
    </submittedName>
</protein>
<keyword evidence="2" id="KW-1185">Reference proteome</keyword>
<name>A0ABN1SH18_9ACTN</name>
<comment type="caution">
    <text evidence="1">The sequence shown here is derived from an EMBL/GenBank/DDBJ whole genome shotgun (WGS) entry which is preliminary data.</text>
</comment>
<reference evidence="1 2" key="1">
    <citation type="journal article" date="2019" name="Int. J. Syst. Evol. Microbiol.">
        <title>The Global Catalogue of Microorganisms (GCM) 10K type strain sequencing project: providing services to taxonomists for standard genome sequencing and annotation.</title>
        <authorList>
            <consortium name="The Broad Institute Genomics Platform"/>
            <consortium name="The Broad Institute Genome Sequencing Center for Infectious Disease"/>
            <person name="Wu L."/>
            <person name="Ma J."/>
        </authorList>
    </citation>
    <scope>NUCLEOTIDE SEQUENCE [LARGE SCALE GENOMIC DNA]</scope>
    <source>
        <strain evidence="1 2">JCM 11445</strain>
    </source>
</reference>
<organism evidence="1 2">
    <name type="scientific">Streptomyces rhizosphaericus</name>
    <dbReference type="NCBI Taxonomy" id="114699"/>
    <lineage>
        <taxon>Bacteria</taxon>
        <taxon>Bacillati</taxon>
        <taxon>Actinomycetota</taxon>
        <taxon>Actinomycetes</taxon>
        <taxon>Kitasatosporales</taxon>
        <taxon>Streptomycetaceae</taxon>
        <taxon>Streptomyces</taxon>
        <taxon>Streptomyces violaceusniger group</taxon>
    </lineage>
</organism>
<dbReference type="Proteomes" id="UP001500033">
    <property type="component" value="Unassembled WGS sequence"/>
</dbReference>
<accession>A0ABN1SH18</accession>
<evidence type="ECO:0000313" key="1">
    <source>
        <dbReference type="EMBL" id="GAA0988842.1"/>
    </source>
</evidence>
<sequence>MSLHATYDGNLAEAITLACKAQDVTRAVGDQPLVMSMLHLREAFAHATLRDVPGSLGMSVNSTAVWLRTPARHR</sequence>
<proteinExistence type="predicted"/>